<keyword evidence="1" id="KW-0812">Transmembrane</keyword>
<proteinExistence type="predicted"/>
<evidence type="ECO:0000313" key="3">
    <source>
        <dbReference type="Proteomes" id="UP001157017"/>
    </source>
</evidence>
<dbReference type="EMBL" id="BSUZ01000003">
    <property type="protein sequence ID" value="GMA89467.1"/>
    <property type="molecule type" value="Genomic_DNA"/>
</dbReference>
<evidence type="ECO:0000313" key="2">
    <source>
        <dbReference type="EMBL" id="GMA89467.1"/>
    </source>
</evidence>
<sequence>MASVIMAQSHEHHRKAVQASAASFIARSVARMSFLLGVATFIGSVVAASVTLNALTARALIRARLAQDHAAYAALPDGKSRTLMLQIIDREVARLEQIERPEARLRGWLLVGCVLMVTIGLAGVLSTDKGGWQGINRPAGWIDVAFGVVFALREFVRWSRVRRPPVVTRTETDA</sequence>
<organism evidence="2 3">
    <name type="scientific">Angustibacter aerolatus</name>
    <dbReference type="NCBI Taxonomy" id="1162965"/>
    <lineage>
        <taxon>Bacteria</taxon>
        <taxon>Bacillati</taxon>
        <taxon>Actinomycetota</taxon>
        <taxon>Actinomycetes</taxon>
        <taxon>Kineosporiales</taxon>
        <taxon>Kineosporiaceae</taxon>
    </lineage>
</organism>
<keyword evidence="3" id="KW-1185">Reference proteome</keyword>
<protein>
    <submittedName>
        <fullName evidence="2">Uncharacterized protein</fullName>
    </submittedName>
</protein>
<dbReference type="Proteomes" id="UP001157017">
    <property type="component" value="Unassembled WGS sequence"/>
</dbReference>
<reference evidence="3" key="1">
    <citation type="journal article" date="2019" name="Int. J. Syst. Evol. Microbiol.">
        <title>The Global Catalogue of Microorganisms (GCM) 10K type strain sequencing project: providing services to taxonomists for standard genome sequencing and annotation.</title>
        <authorList>
            <consortium name="The Broad Institute Genomics Platform"/>
            <consortium name="The Broad Institute Genome Sequencing Center for Infectious Disease"/>
            <person name="Wu L."/>
            <person name="Ma J."/>
        </authorList>
    </citation>
    <scope>NUCLEOTIDE SEQUENCE [LARGE SCALE GENOMIC DNA]</scope>
    <source>
        <strain evidence="3">NBRC 108730</strain>
    </source>
</reference>
<evidence type="ECO:0000256" key="1">
    <source>
        <dbReference type="SAM" id="Phobius"/>
    </source>
</evidence>
<name>A0ABQ6JNZ0_9ACTN</name>
<comment type="caution">
    <text evidence="2">The sequence shown here is derived from an EMBL/GenBank/DDBJ whole genome shotgun (WGS) entry which is preliminary data.</text>
</comment>
<gene>
    <name evidence="2" type="ORF">GCM10025868_47170</name>
</gene>
<feature type="transmembrane region" description="Helical" evidence="1">
    <location>
        <begin position="34"/>
        <end position="55"/>
    </location>
</feature>
<accession>A0ABQ6JNZ0</accession>
<keyword evidence="1" id="KW-0472">Membrane</keyword>
<feature type="transmembrane region" description="Helical" evidence="1">
    <location>
        <begin position="107"/>
        <end position="126"/>
    </location>
</feature>
<keyword evidence="1" id="KW-1133">Transmembrane helix</keyword>
<feature type="transmembrane region" description="Helical" evidence="1">
    <location>
        <begin position="138"/>
        <end position="156"/>
    </location>
</feature>